<keyword evidence="5 6" id="KW-0472">Membrane</keyword>
<feature type="domain" description="Cytochrome C biogenesis protein transmembrane" evidence="7">
    <location>
        <begin position="11"/>
        <end position="218"/>
    </location>
</feature>
<evidence type="ECO:0000256" key="2">
    <source>
        <dbReference type="ARBA" id="ARBA00006143"/>
    </source>
</evidence>
<accession>A0ABT3WYX6</accession>
<feature type="transmembrane region" description="Helical" evidence="6">
    <location>
        <begin position="209"/>
        <end position="230"/>
    </location>
</feature>
<dbReference type="PANTHER" id="PTHR31272:SF4">
    <property type="entry name" value="CYTOCHROME C-TYPE BIOGENESIS PROTEIN HI_1454-RELATED"/>
    <property type="match status" value="1"/>
</dbReference>
<dbReference type="PANTHER" id="PTHR31272">
    <property type="entry name" value="CYTOCHROME C-TYPE BIOGENESIS PROTEIN HI_1454-RELATED"/>
    <property type="match status" value="1"/>
</dbReference>
<evidence type="ECO:0000256" key="1">
    <source>
        <dbReference type="ARBA" id="ARBA00004141"/>
    </source>
</evidence>
<evidence type="ECO:0000256" key="5">
    <source>
        <dbReference type="ARBA" id="ARBA00023136"/>
    </source>
</evidence>
<organism evidence="8 9">
    <name type="scientific">Tumebacillus lacus</name>
    <dbReference type="NCBI Taxonomy" id="2995335"/>
    <lineage>
        <taxon>Bacteria</taxon>
        <taxon>Bacillati</taxon>
        <taxon>Bacillota</taxon>
        <taxon>Bacilli</taxon>
        <taxon>Bacillales</taxon>
        <taxon>Alicyclobacillaceae</taxon>
        <taxon>Tumebacillus</taxon>
    </lineage>
</organism>
<dbReference type="InterPro" id="IPR051790">
    <property type="entry name" value="Cytochrome_c-biogenesis_DsbD"/>
</dbReference>
<keyword evidence="4 6" id="KW-1133">Transmembrane helix</keyword>
<keyword evidence="3 6" id="KW-0812">Transmembrane</keyword>
<comment type="caution">
    <text evidence="8">The sequence shown here is derived from an EMBL/GenBank/DDBJ whole genome shotgun (WGS) entry which is preliminary data.</text>
</comment>
<dbReference type="EMBL" id="JAPMLT010000003">
    <property type="protein sequence ID" value="MCX7569851.1"/>
    <property type="molecule type" value="Genomic_DNA"/>
</dbReference>
<evidence type="ECO:0000256" key="6">
    <source>
        <dbReference type="SAM" id="Phobius"/>
    </source>
</evidence>
<sequence>MFETANPNFYIAFLAGLLSFVSPCTLPLYPSYLSFITGMSYEQMQDQNNRGAIRRKALTYSFFFVLGFSIIFVVLGFSAGTLGGLFADYGPLIRQIGGILIILMGLFMMGFLKLDFLMKESKFHLKSKPVGYLGAVLVGISFAAGWTPCMGPILASVLLLAANNPLSGWSLMLFYSLGFAIPFLVMSYTLSSMRWLVKYSGLVQKVGGFGMVVMGILLMTNAMTAITIWLTGLFGGWQGF</sequence>
<evidence type="ECO:0000256" key="3">
    <source>
        <dbReference type="ARBA" id="ARBA00022692"/>
    </source>
</evidence>
<feature type="transmembrane region" description="Helical" evidence="6">
    <location>
        <begin position="57"/>
        <end position="80"/>
    </location>
</feature>
<dbReference type="Pfam" id="PF02683">
    <property type="entry name" value="DsbD_TM"/>
    <property type="match status" value="1"/>
</dbReference>
<evidence type="ECO:0000259" key="7">
    <source>
        <dbReference type="Pfam" id="PF02683"/>
    </source>
</evidence>
<proteinExistence type="inferred from homology"/>
<comment type="similarity">
    <text evidence="2">Belongs to the DsbD family.</text>
</comment>
<reference evidence="8 9" key="1">
    <citation type="submission" date="2022-11" db="EMBL/GenBank/DDBJ databases">
        <title>Study of microbial diversity in lake waters.</title>
        <authorList>
            <person name="Zhang J."/>
        </authorList>
    </citation>
    <scope>NUCLEOTIDE SEQUENCE [LARGE SCALE GENOMIC DNA]</scope>
    <source>
        <strain evidence="8 9">DT12</strain>
    </source>
</reference>
<feature type="transmembrane region" description="Helical" evidence="6">
    <location>
        <begin position="173"/>
        <end position="197"/>
    </location>
</feature>
<name>A0ABT3WYX6_9BACL</name>
<protein>
    <submittedName>
        <fullName evidence="8">Sulfite exporter TauE/SafE family protein</fullName>
    </submittedName>
</protein>
<keyword evidence="9" id="KW-1185">Reference proteome</keyword>
<comment type="subcellular location">
    <subcellularLocation>
        <location evidence="1">Membrane</location>
        <topology evidence="1">Multi-pass membrane protein</topology>
    </subcellularLocation>
</comment>
<evidence type="ECO:0000313" key="8">
    <source>
        <dbReference type="EMBL" id="MCX7569851.1"/>
    </source>
</evidence>
<dbReference type="InterPro" id="IPR003834">
    <property type="entry name" value="Cyt_c_assmbl_TM_dom"/>
</dbReference>
<evidence type="ECO:0000256" key="4">
    <source>
        <dbReference type="ARBA" id="ARBA00022989"/>
    </source>
</evidence>
<dbReference type="Proteomes" id="UP001208017">
    <property type="component" value="Unassembled WGS sequence"/>
</dbReference>
<feature type="transmembrane region" description="Helical" evidence="6">
    <location>
        <begin position="12"/>
        <end position="36"/>
    </location>
</feature>
<feature type="transmembrane region" description="Helical" evidence="6">
    <location>
        <begin position="92"/>
        <end position="112"/>
    </location>
</feature>
<feature type="transmembrane region" description="Helical" evidence="6">
    <location>
        <begin position="132"/>
        <end position="161"/>
    </location>
</feature>
<gene>
    <name evidence="8" type="ORF">OS242_07730</name>
</gene>
<evidence type="ECO:0000313" key="9">
    <source>
        <dbReference type="Proteomes" id="UP001208017"/>
    </source>
</evidence>
<dbReference type="RefSeq" id="WP_267151101.1">
    <property type="nucleotide sequence ID" value="NZ_JAPMLT010000003.1"/>
</dbReference>